<dbReference type="Proteomes" id="UP001057102">
    <property type="component" value="Segment"/>
</dbReference>
<keyword evidence="2" id="KW-1185">Reference proteome</keyword>
<organism evidence="1 2">
    <name type="scientific">Janthinobacterium phage vB_JliS-Donnerlittchen</name>
    <dbReference type="NCBI Taxonomy" id="2948610"/>
    <lineage>
        <taxon>Viruses</taxon>
        <taxon>Duplodnaviria</taxon>
        <taxon>Heunggongvirae</taxon>
        <taxon>Uroviricota</taxon>
        <taxon>Caudoviricetes</taxon>
        <taxon>Mesyanzhinovviridae</taxon>
        <taxon>Bradleyvirinae</taxon>
        <taxon>Donnerlittchenvirus</taxon>
        <taxon>Donnerlittchenvirus donnerlittchenvirus</taxon>
    </lineage>
</organism>
<sequence length="96" mass="10139">MANDNEQLPEGLAELLGSLMGKCEHELQLMRVTTVLGVLAAKAGGRLEADLDDARLLDGKGIGIRFEAGRVVVELVDAPQAGEASMPTHSAPSTWQ</sequence>
<name>A0A9E7SJH2_9CAUD</name>
<reference evidence="1" key="1">
    <citation type="submission" date="2022-05" db="EMBL/GenBank/DDBJ databases">
        <authorList>
            <person name="Friedrich I."/>
            <person name="Poehlein A."/>
            <person name="Schneider D."/>
            <person name="Hertel R."/>
            <person name="Daniel R."/>
        </authorList>
    </citation>
    <scope>NUCLEOTIDE SEQUENCE</scope>
</reference>
<gene>
    <name evidence="1" type="ORF">DONNERLITTCHEN_00220</name>
</gene>
<proteinExistence type="predicted"/>
<evidence type="ECO:0000313" key="1">
    <source>
        <dbReference type="EMBL" id="USN14423.1"/>
    </source>
</evidence>
<dbReference type="EMBL" id="ON529854">
    <property type="protein sequence ID" value="USN14423.1"/>
    <property type="molecule type" value="Genomic_DNA"/>
</dbReference>
<accession>A0A9E7SJH2</accession>
<protein>
    <submittedName>
        <fullName evidence="1">Uncharacterized protein</fullName>
    </submittedName>
</protein>
<evidence type="ECO:0000313" key="2">
    <source>
        <dbReference type="Proteomes" id="UP001057102"/>
    </source>
</evidence>